<gene>
    <name evidence="1" type="ORF">AFK24_24730</name>
</gene>
<organism evidence="1 2">
    <name type="scientific">Pseudomonas syringae</name>
    <dbReference type="NCBI Taxonomy" id="317"/>
    <lineage>
        <taxon>Bacteria</taxon>
        <taxon>Pseudomonadati</taxon>
        <taxon>Pseudomonadota</taxon>
        <taxon>Gammaproteobacteria</taxon>
        <taxon>Pseudomonadales</taxon>
        <taxon>Pseudomonadaceae</taxon>
        <taxon>Pseudomonas</taxon>
    </lineage>
</organism>
<evidence type="ECO:0000313" key="1">
    <source>
        <dbReference type="EMBL" id="OCR22316.1"/>
    </source>
</evidence>
<accession>A0A1C7YZS3</accession>
<dbReference type="Proteomes" id="UP000093104">
    <property type="component" value="Unassembled WGS sequence"/>
</dbReference>
<protein>
    <submittedName>
        <fullName evidence="1">Uncharacterized protein</fullName>
    </submittedName>
</protein>
<name>A0A1C7YZS3_PSESX</name>
<sequence length="80" mass="8801">MCALWLLGKIFKVFTVAESALLYQMLHEAEFFFPLTLGELGEMCGSSLVENESEFLAEIISKLDLGQVLDPSFVEGLIGA</sequence>
<proteinExistence type="predicted"/>
<evidence type="ECO:0000313" key="2">
    <source>
        <dbReference type="Proteomes" id="UP000093104"/>
    </source>
</evidence>
<comment type="caution">
    <text evidence="1">The sequence shown here is derived from an EMBL/GenBank/DDBJ whole genome shotgun (WGS) entry which is preliminary data.</text>
</comment>
<reference evidence="1 2" key="1">
    <citation type="submission" date="2015-07" db="EMBL/GenBank/DDBJ databases">
        <title>Draft genome sequence of a diazotrophic, plant growth-promoting rhizobacterium of the Pseudomonas syringae complex.</title>
        <authorList>
            <person name="Patten C.L."/>
            <person name="Jeong H."/>
        </authorList>
    </citation>
    <scope>NUCLEOTIDE SEQUENCE [LARGE SCALE GENOMIC DNA]</scope>
    <source>
        <strain evidence="1 2">GR12-2</strain>
    </source>
</reference>
<dbReference type="AlphaFoldDB" id="A0A1C7YZS3"/>
<dbReference type="EMBL" id="LGSI01000068">
    <property type="protein sequence ID" value="OCR22316.1"/>
    <property type="molecule type" value="Genomic_DNA"/>
</dbReference>